<dbReference type="Proteomes" id="UP001143463">
    <property type="component" value="Unassembled WGS sequence"/>
</dbReference>
<reference evidence="2" key="2">
    <citation type="submission" date="2023-01" db="EMBL/GenBank/DDBJ databases">
        <authorList>
            <person name="Sun Q."/>
            <person name="Evtushenko L."/>
        </authorList>
    </citation>
    <scope>NUCLEOTIDE SEQUENCE</scope>
    <source>
        <strain evidence="2">VKM Ac-1069</strain>
    </source>
</reference>
<reference evidence="2" key="1">
    <citation type="journal article" date="2014" name="Int. J. Syst. Evol. Microbiol.">
        <title>Complete genome sequence of Corynebacterium casei LMG S-19264T (=DSM 44701T), isolated from a smear-ripened cheese.</title>
        <authorList>
            <consortium name="US DOE Joint Genome Institute (JGI-PGF)"/>
            <person name="Walter F."/>
            <person name="Albersmeier A."/>
            <person name="Kalinowski J."/>
            <person name="Ruckert C."/>
        </authorList>
    </citation>
    <scope>NUCLEOTIDE SEQUENCE</scope>
    <source>
        <strain evidence="2">VKM Ac-1069</strain>
    </source>
</reference>
<dbReference type="RefSeq" id="WP_051736790.1">
    <property type="nucleotide sequence ID" value="NZ_BAAAUZ010000002.1"/>
</dbReference>
<evidence type="ECO:0000313" key="2">
    <source>
        <dbReference type="EMBL" id="GLL10543.1"/>
    </source>
</evidence>
<keyword evidence="3" id="KW-1185">Reference proteome</keyword>
<name>A0A9W6NVF3_9PSEU</name>
<dbReference type="EMBL" id="BSFQ01000005">
    <property type="protein sequence ID" value="GLL10543.1"/>
    <property type="molecule type" value="Genomic_DNA"/>
</dbReference>
<dbReference type="CDD" id="cd00531">
    <property type="entry name" value="NTF2_like"/>
    <property type="match status" value="1"/>
</dbReference>
<comment type="caution">
    <text evidence="2">The sequence shown here is derived from an EMBL/GenBank/DDBJ whole genome shotgun (WGS) entry which is preliminary data.</text>
</comment>
<dbReference type="InterPro" id="IPR032710">
    <property type="entry name" value="NTF2-like_dom_sf"/>
</dbReference>
<feature type="domain" description="SnoaL-like" evidence="1">
    <location>
        <begin position="11"/>
        <end position="138"/>
    </location>
</feature>
<gene>
    <name evidence="2" type="ORF">GCM10017577_16830</name>
</gene>
<evidence type="ECO:0000259" key="1">
    <source>
        <dbReference type="Pfam" id="PF13577"/>
    </source>
</evidence>
<proteinExistence type="predicted"/>
<dbReference type="Gene3D" id="3.10.450.50">
    <property type="match status" value="1"/>
</dbReference>
<dbReference type="InterPro" id="IPR037401">
    <property type="entry name" value="SnoaL-like"/>
</dbReference>
<dbReference type="SUPFAM" id="SSF54427">
    <property type="entry name" value="NTF2-like"/>
    <property type="match status" value="1"/>
</dbReference>
<accession>A0A9W6NVF3</accession>
<sequence length="177" mass="20025">MTASTPDAVKRTLEDRLAIRETVERYGFHLDDKDFDALRSILTEDAVLDFRDHRLDPPRGLSPFVGADEIIRQFREVVVYGADGPFQHIIVSSLVEDVSEDEAVVRSKVLCPMPDQLVIDVEYRDVVVRTPDGWKIKHKTCKRYNPNTAWPGSRLTLNANWLANGAVFEGTDDPTIT</sequence>
<evidence type="ECO:0000313" key="3">
    <source>
        <dbReference type="Proteomes" id="UP001143463"/>
    </source>
</evidence>
<protein>
    <recommendedName>
        <fullName evidence="1">SnoaL-like domain-containing protein</fullName>
    </recommendedName>
</protein>
<organism evidence="2 3">
    <name type="scientific">Pseudonocardia halophobica</name>
    <dbReference type="NCBI Taxonomy" id="29401"/>
    <lineage>
        <taxon>Bacteria</taxon>
        <taxon>Bacillati</taxon>
        <taxon>Actinomycetota</taxon>
        <taxon>Actinomycetes</taxon>
        <taxon>Pseudonocardiales</taxon>
        <taxon>Pseudonocardiaceae</taxon>
        <taxon>Pseudonocardia</taxon>
    </lineage>
</organism>
<dbReference type="Pfam" id="PF13577">
    <property type="entry name" value="SnoaL_4"/>
    <property type="match status" value="1"/>
</dbReference>
<dbReference type="AlphaFoldDB" id="A0A9W6NVF3"/>